<evidence type="ECO:0000313" key="4">
    <source>
        <dbReference type="Proteomes" id="UP000236753"/>
    </source>
</evidence>
<dbReference type="RefSeq" id="WP_219817910.1">
    <property type="nucleotide sequence ID" value="NZ_FNUX01000003.1"/>
</dbReference>
<sequence>MNEIITTTGVTITLDESAGLQNLTATPAPGGDANDNDIANSALPSVFSARLTALGLGSPTIGTALSGYTGAAGNTGSNIISVTPEPGGTITDLGFVGPGGAPLNGLDSDLNTLTGTNILLYTDTNNNIVLGRAGAADGPIVFALYLEETGTPVSGAKIWSVQYAPLENIDPTNPDDSLNLLDKVFVAASQDLEFSLANAPSGQNLFLMFTTANPTTVDDNGVTRITDPAIIATGKDPANQSTGANITTGDTVNSSQGGGTTTFGTNSQMIVEGDGIHFSFVTGARQNVTIPNLDQNEADVEANIDFTDVFDARAATFDVVQLQSGKSAVVKVSALSTDSEPGVDFIDGYGDDNSVPITHVKVALQNGTVLIDTSTGGTANGVTVAFNTGVATISGIKAGYNIEYTTTADHNRVLVENAGSGRGNASADFDIGGFQLLQVSATTVEVGSKVNFEDDGPSINTTGTEPTLTVDETVLATNDTKNFAANFTSAFGTDGAGTLTFALGISASGVDSELVDTATNNPVFLFLESGVVVGREGTDAANAVGGDVVFTVGVVPSGVDAGDVTLDQQRAVVHPDATNPDDAKSLLVDTLVTLTGTIIDEDGDSQSATLNIGQNLVFEDDGPTVTANSLVKLDDDALAGNPGGTGDDIDAENVSGTLAHSFGADGAGSIAYLTTGAPAGFSYVADGDNLLVQQGGVTVLTLTLNTATGAYLVTQNAPIVHAAGLDENNQAFTINYRVTDGDGDTADGTLALDVDDDTPTVAANSLVKLDDDALAGNPGGTGDDIDAENVSGTLAHSFGADGAGSIAYLTTGAPAGFSYVADGDNLLVKQGTTTVLTMTLNTATGAYLVTQNAPIAHAAGLDENNQAFTINYRVADGDGDTADGTLAIDVDDDTPTLDFGNLVGTGTIAPQYGEWNGSVGADQPGNLDISLSQFQLVRPDGSTIAGSSFTFNELAGSPNPAGDFLFAGSLTADFDNNAGTADTTVDFTLTALQNGRYVFDLIQGFGSTITFSSANGSLDAGGPDAVRTLTIPPDEQVVFFGLQATTSDSDIVSAIGLGEPDLTEAQIEAGGFSFLGSANMNVSTSGIGIGNNNLDGNGTAGINAGDESFVINPETLLTGVKVFIDNSVGGYDPATEELYYKIFFDDGTNSGSIKVLSGDLTSEAGGQKSFAIDTQGAKLIDSVQLTMGKGVIKVPVIEFIKSTENLASDVKLDFSASLTDADSDTATSNFSVDLFANDLGQTFDFTLVGASSDLDGFDVDLSASQVSYKIEGFDKPADKLFLLGDSGAGVSIDNSGANSIVSVTETTGGQTTVITVVGVDLASSDIVLI</sequence>
<feature type="domain" description="DUF5801" evidence="2">
    <location>
        <begin position="467"/>
        <end position="613"/>
    </location>
</feature>
<evidence type="ECO:0000313" key="3">
    <source>
        <dbReference type="EMBL" id="SEF55012.1"/>
    </source>
</evidence>
<name>A0A1H5SWL0_9PROT</name>
<feature type="domain" description="DUF5801" evidence="2">
    <location>
        <begin position="769"/>
        <end position="888"/>
    </location>
</feature>
<feature type="domain" description="DUF5801" evidence="2">
    <location>
        <begin position="633"/>
        <end position="752"/>
    </location>
</feature>
<evidence type="ECO:0000259" key="2">
    <source>
        <dbReference type="Pfam" id="PF19116"/>
    </source>
</evidence>
<feature type="compositionally biased region" description="Polar residues" evidence="1">
    <location>
        <begin position="238"/>
        <end position="255"/>
    </location>
</feature>
<dbReference type="Proteomes" id="UP000236753">
    <property type="component" value="Unassembled WGS sequence"/>
</dbReference>
<evidence type="ECO:0000256" key="1">
    <source>
        <dbReference type="SAM" id="MobiDB-lite"/>
    </source>
</evidence>
<proteinExistence type="predicted"/>
<gene>
    <name evidence="3" type="ORF">SAMN05216334_103130</name>
</gene>
<dbReference type="Pfam" id="PF19116">
    <property type="entry name" value="DUF5801"/>
    <property type="match status" value="3"/>
</dbReference>
<dbReference type="InterPro" id="IPR043824">
    <property type="entry name" value="DUF5801"/>
</dbReference>
<feature type="region of interest" description="Disordered" evidence="1">
    <location>
        <begin position="233"/>
        <end position="257"/>
    </location>
</feature>
<dbReference type="EMBL" id="FNUX01000003">
    <property type="protein sequence ID" value="SEF55012.1"/>
    <property type="molecule type" value="Genomic_DNA"/>
</dbReference>
<accession>A0A1H5SWL0</accession>
<protein>
    <recommendedName>
        <fullName evidence="2">DUF5801 domain-containing protein</fullName>
    </recommendedName>
</protein>
<reference evidence="3 4" key="1">
    <citation type="submission" date="2016-10" db="EMBL/GenBank/DDBJ databases">
        <authorList>
            <person name="de Groot N.N."/>
        </authorList>
    </citation>
    <scope>NUCLEOTIDE SEQUENCE [LARGE SCALE GENOMIC DNA]</scope>
    <source>
        <strain evidence="3 4">Nm13</strain>
    </source>
</reference>
<organism evidence="3 4">
    <name type="scientific">Nitrosomonas ureae</name>
    <dbReference type="NCBI Taxonomy" id="44577"/>
    <lineage>
        <taxon>Bacteria</taxon>
        <taxon>Pseudomonadati</taxon>
        <taxon>Pseudomonadota</taxon>
        <taxon>Betaproteobacteria</taxon>
        <taxon>Nitrosomonadales</taxon>
        <taxon>Nitrosomonadaceae</taxon>
        <taxon>Nitrosomonas</taxon>
    </lineage>
</organism>